<name>A0A7Z2VTU0_9BURK</name>
<dbReference type="InterPro" id="IPR001173">
    <property type="entry name" value="Glyco_trans_2-like"/>
</dbReference>
<evidence type="ECO:0000256" key="5">
    <source>
        <dbReference type="ARBA" id="ARBA00023136"/>
    </source>
</evidence>
<dbReference type="GO" id="GO:0005886">
    <property type="term" value="C:plasma membrane"/>
    <property type="evidence" value="ECO:0007669"/>
    <property type="project" value="UniProtKB-SubCell"/>
</dbReference>
<evidence type="ECO:0000256" key="2">
    <source>
        <dbReference type="ARBA" id="ARBA00022475"/>
    </source>
</evidence>
<evidence type="ECO:0000256" key="1">
    <source>
        <dbReference type="ARBA" id="ARBA00004236"/>
    </source>
</evidence>
<dbReference type="EMBL" id="CP051685">
    <property type="protein sequence ID" value="QJD98881.1"/>
    <property type="molecule type" value="Genomic_DNA"/>
</dbReference>
<feature type="domain" description="Glycosyltransferase 2-like" evidence="6">
    <location>
        <begin position="4"/>
        <end position="169"/>
    </location>
</feature>
<protein>
    <submittedName>
        <fullName evidence="7">Glycosyltransferase</fullName>
    </submittedName>
</protein>
<dbReference type="Proteomes" id="UP000502415">
    <property type="component" value="Chromosome"/>
</dbReference>
<dbReference type="GO" id="GO:0016757">
    <property type="term" value="F:glycosyltransferase activity"/>
    <property type="evidence" value="ECO:0007669"/>
    <property type="project" value="UniProtKB-KW"/>
</dbReference>
<dbReference type="Pfam" id="PF00535">
    <property type="entry name" value="Glycos_transf_2"/>
    <property type="match status" value="1"/>
</dbReference>
<organism evidence="7 8">
    <name type="scientific">Massilia forsythiae</name>
    <dbReference type="NCBI Taxonomy" id="2728020"/>
    <lineage>
        <taxon>Bacteria</taxon>
        <taxon>Pseudomonadati</taxon>
        <taxon>Pseudomonadota</taxon>
        <taxon>Betaproteobacteria</taxon>
        <taxon>Burkholderiales</taxon>
        <taxon>Oxalobacteraceae</taxon>
        <taxon>Telluria group</taxon>
        <taxon>Massilia</taxon>
    </lineage>
</organism>
<gene>
    <name evidence="7" type="ORF">HH212_01515</name>
</gene>
<evidence type="ECO:0000259" key="6">
    <source>
        <dbReference type="Pfam" id="PF00535"/>
    </source>
</evidence>
<keyword evidence="5" id="KW-0472">Membrane</keyword>
<keyword evidence="4 7" id="KW-0808">Transferase</keyword>
<evidence type="ECO:0000313" key="7">
    <source>
        <dbReference type="EMBL" id="QJD98881.1"/>
    </source>
</evidence>
<comment type="subcellular location">
    <subcellularLocation>
        <location evidence="1">Cell membrane</location>
    </subcellularLocation>
</comment>
<dbReference type="RefSeq" id="WP_169433778.1">
    <property type="nucleotide sequence ID" value="NZ_CP051685.1"/>
</dbReference>
<keyword evidence="2" id="KW-1003">Cell membrane</keyword>
<reference evidence="7 8" key="1">
    <citation type="submission" date="2020-04" db="EMBL/GenBank/DDBJ databases">
        <title>Genome sequencing of novel species.</title>
        <authorList>
            <person name="Heo J."/>
            <person name="Kim S.-J."/>
            <person name="Kim J.-S."/>
            <person name="Hong S.-B."/>
            <person name="Kwon S.-W."/>
        </authorList>
    </citation>
    <scope>NUCLEOTIDE SEQUENCE [LARGE SCALE GENOMIC DNA]</scope>
    <source>
        <strain evidence="7 8">GN2-R2</strain>
    </source>
</reference>
<keyword evidence="3" id="KW-0328">Glycosyltransferase</keyword>
<evidence type="ECO:0000313" key="8">
    <source>
        <dbReference type="Proteomes" id="UP000502415"/>
    </source>
</evidence>
<dbReference type="InterPro" id="IPR029044">
    <property type="entry name" value="Nucleotide-diphossugar_trans"/>
</dbReference>
<evidence type="ECO:0000256" key="4">
    <source>
        <dbReference type="ARBA" id="ARBA00022679"/>
    </source>
</evidence>
<dbReference type="Gene3D" id="3.90.550.10">
    <property type="entry name" value="Spore Coat Polysaccharide Biosynthesis Protein SpsA, Chain A"/>
    <property type="match status" value="1"/>
</dbReference>
<proteinExistence type="predicted"/>
<sequence>MIGIAIPAHNEESNLDACLVSLLAAARHPLLDGEKVCVQVVLDACDDGSAAVVARHQAAFAAAGMALDMEEVAARQVGVARALGARRLLAQGARWLAFTDADTRVSPRWLVAQLAQGADVVCGSVAVDDWSPHAANAQALRAHFADTYQDRDGHRHIHGANLGVSAEAYQAAGGFEAVACHEDVLLVKALERIGARFAWSAQPRVYTSARTDARARGGFGDTLLAVLAGKAQGQQGQAAAQ</sequence>
<keyword evidence="8" id="KW-1185">Reference proteome</keyword>
<dbReference type="PANTHER" id="PTHR43646">
    <property type="entry name" value="GLYCOSYLTRANSFERASE"/>
    <property type="match status" value="1"/>
</dbReference>
<dbReference type="SUPFAM" id="SSF53448">
    <property type="entry name" value="Nucleotide-diphospho-sugar transferases"/>
    <property type="match status" value="1"/>
</dbReference>
<accession>A0A7Z2VTU0</accession>
<evidence type="ECO:0000256" key="3">
    <source>
        <dbReference type="ARBA" id="ARBA00022676"/>
    </source>
</evidence>
<dbReference type="KEGG" id="mfy:HH212_01515"/>
<dbReference type="AlphaFoldDB" id="A0A7Z2VTU0"/>
<dbReference type="PANTHER" id="PTHR43646:SF2">
    <property type="entry name" value="GLYCOSYLTRANSFERASE 2-LIKE DOMAIN-CONTAINING PROTEIN"/>
    <property type="match status" value="1"/>
</dbReference>